<dbReference type="SUPFAM" id="SSF56059">
    <property type="entry name" value="Glutathione synthetase ATP-binding domain-like"/>
    <property type="match status" value="1"/>
</dbReference>
<evidence type="ECO:0000313" key="2">
    <source>
        <dbReference type="EMBL" id="MFC4871571.1"/>
    </source>
</evidence>
<evidence type="ECO:0000259" key="1">
    <source>
        <dbReference type="Pfam" id="PF14397"/>
    </source>
</evidence>
<gene>
    <name evidence="2" type="ORF">ACFPFU_07725</name>
</gene>
<keyword evidence="3" id="KW-1185">Reference proteome</keyword>
<evidence type="ECO:0000313" key="3">
    <source>
        <dbReference type="Proteomes" id="UP001595818"/>
    </source>
</evidence>
<sequence length="353" mass="40389">MKTAVKKIIEKHRYSSVVKAWKKRHAQVFRLHPHLLQNTGKQILADHVGYWKQLKMKFSTETFRICHQLSGVKDKRIVPEELYQGYIEPRLNQPAVSDFFSHKSFYHHWHGSGIFPATYFHKIDGHYYNDQWEVVGIEDVVEWIKTSPHQFVVKPNFGSYGGKGVQFVTQQTEGLETLLSGDPGWVLQERIRQHGVLAVFHPQSLNTVRAHLYRSLESGAFVFLHGALRMGRDGGLDNVSDGGLVSFIRKDGKLHGHALDKYGDRLEVHPNSGKSFDMTLPNYDELKGVALKVARKIFYTRVIGLDMCYDADGKWRVIEVNTQAQSIRFAQYAGIPFFGNYTDEVKNRAGCLV</sequence>
<feature type="domain" description="Alpha-L-glutamate ligase-related protein ATP-grasp" evidence="1">
    <location>
        <begin position="183"/>
        <end position="333"/>
    </location>
</feature>
<protein>
    <submittedName>
        <fullName evidence="2">Sugar-transfer associated ATP-grasp domain-containing protein</fullName>
    </submittedName>
</protein>
<comment type="caution">
    <text evidence="2">The sequence shown here is derived from an EMBL/GenBank/DDBJ whole genome shotgun (WGS) entry which is preliminary data.</text>
</comment>
<dbReference type="RefSeq" id="WP_377063152.1">
    <property type="nucleotide sequence ID" value="NZ_JBHSJJ010000003.1"/>
</dbReference>
<name>A0ABV9SYY8_9BACT</name>
<dbReference type="EMBL" id="JBHSJJ010000003">
    <property type="protein sequence ID" value="MFC4871571.1"/>
    <property type="molecule type" value="Genomic_DNA"/>
</dbReference>
<dbReference type="Gene3D" id="3.30.470.20">
    <property type="entry name" value="ATP-grasp fold, B domain"/>
    <property type="match status" value="1"/>
</dbReference>
<dbReference type="InterPro" id="IPR039523">
    <property type="entry name" value="RimK-rel_E_lig_ATP-grasp"/>
</dbReference>
<accession>A0ABV9SYY8</accession>
<organism evidence="2 3">
    <name type="scientific">Negadavirga shengliensis</name>
    <dbReference type="NCBI Taxonomy" id="1389218"/>
    <lineage>
        <taxon>Bacteria</taxon>
        <taxon>Pseudomonadati</taxon>
        <taxon>Bacteroidota</taxon>
        <taxon>Cytophagia</taxon>
        <taxon>Cytophagales</taxon>
        <taxon>Cyclobacteriaceae</taxon>
        <taxon>Negadavirga</taxon>
    </lineage>
</organism>
<dbReference type="Proteomes" id="UP001595818">
    <property type="component" value="Unassembled WGS sequence"/>
</dbReference>
<reference evidence="3" key="1">
    <citation type="journal article" date="2019" name="Int. J. Syst. Evol. Microbiol.">
        <title>The Global Catalogue of Microorganisms (GCM) 10K type strain sequencing project: providing services to taxonomists for standard genome sequencing and annotation.</title>
        <authorList>
            <consortium name="The Broad Institute Genomics Platform"/>
            <consortium name="The Broad Institute Genome Sequencing Center for Infectious Disease"/>
            <person name="Wu L."/>
            <person name="Ma J."/>
        </authorList>
    </citation>
    <scope>NUCLEOTIDE SEQUENCE [LARGE SCALE GENOMIC DNA]</scope>
    <source>
        <strain evidence="3">CGMCC 4.7466</strain>
    </source>
</reference>
<proteinExistence type="predicted"/>
<dbReference type="Pfam" id="PF14397">
    <property type="entry name" value="ATPgrasp_ST"/>
    <property type="match status" value="1"/>
</dbReference>